<accession>A0ACD6B9S0</accession>
<keyword evidence="2" id="KW-0002">3D-structure</keyword>
<comment type="caution">
    <text evidence="1">The sequence shown here is derived from an EMBL/GenBank/DDBJ whole genome shotgun (WGS) entry which is preliminary data.</text>
</comment>
<dbReference type="PDB" id="5TTX">
    <property type="method" value="X-ray"/>
    <property type="resolution" value="2.40 A"/>
    <property type="chains" value="A/B/C/D=1-158"/>
</dbReference>
<reference evidence="2" key="3">
    <citation type="submission" date="2016-11" db="PDB data bank">
        <title>Crystal structure of hydrogenase 2 maturation peptidase from Thaumarchaeota archaeon SCGC_AB-539-E09.</title>
        <authorList>
            <consortium name="Midwest Center for Structural Genomics (MCSG)"/>
            <person name="Michalska K."/>
            <person name="Wu R."/>
            <person name="Endres M."/>
            <person name="Joachimiak A."/>
        </authorList>
    </citation>
    <scope>X-RAY CRYSTALLOGRAPHY (2.40 ANGSTROMS) OF 1-158</scope>
</reference>
<reference evidence="1" key="1">
    <citation type="journal article" date="2013" name="Nature">
        <title>Predominant archaea in marine sediments degrade detrital proteins.</title>
        <authorList>
            <person name="Lloyd K.G."/>
            <person name="Schreiber L."/>
            <person name="Petersen D.G."/>
            <person name="Kjeldsen K.U."/>
            <person name="Lever M.A."/>
            <person name="Steen A.D."/>
            <person name="Stepanauskas R."/>
            <person name="Richter M."/>
            <person name="Kleindienst S."/>
            <person name="Lenk S."/>
            <person name="Schramm A."/>
            <person name="Jorgensen B.B."/>
        </authorList>
    </citation>
    <scope>NUCLEOTIDE SEQUENCE</scope>
    <source>
        <strain evidence="1">SCGC AB-539-E09</strain>
    </source>
</reference>
<proteinExistence type="evidence at protein level"/>
<sequence>MSAGKRVLVAGVGNRLMGDDGFGPRVVDLLSSMSLPDYVDARDIGTAGITVATDLEDYEKVIFLDSVELEGPPGRLSKSILEVRGLDEDISQLARMTLHEVGLEGLLKFAKSIGVLPGEVTLIGCIPRSLKPSLELSEEVEAATHAAVDLVLEALGLE</sequence>
<gene>
    <name evidence="1" type="ORF">MCGE09_00203</name>
</gene>
<evidence type="ECO:0007829" key="2">
    <source>
        <dbReference type="PDB" id="5TTX"/>
    </source>
</evidence>
<accession>M7TUZ8</accession>
<evidence type="ECO:0000313" key="1">
    <source>
        <dbReference type="EMBL" id="EMR73711.1"/>
    </source>
</evidence>
<name>A0ACD6B9S0_9ARCH</name>
<organism evidence="1">
    <name type="scientific">Thaumarchaeota archaeon SCGC AB-539-E09</name>
    <dbReference type="NCBI Taxonomy" id="1198115"/>
    <lineage>
        <taxon>Archaea</taxon>
        <taxon>Nitrososphaerota</taxon>
    </lineage>
</organism>
<reference evidence="1" key="2">
    <citation type="submission" date="2013-03" db="EMBL/GenBank/DDBJ databases">
        <authorList>
            <person name="Lloyd K."/>
            <person name="Schreiber L."/>
            <person name="Petersen D."/>
            <person name="Kjeldsen K."/>
            <person name="Lever M."/>
            <person name="Steen A.D."/>
            <person name="Stepanauskas R."/>
            <person name="Richter M."/>
            <person name="Kleindienst S."/>
            <person name="Lenk S."/>
            <person name="Schramm A."/>
            <person name="Jorgensen B.B."/>
        </authorList>
    </citation>
    <scope>NUCLEOTIDE SEQUENCE</scope>
    <source>
        <strain evidence="1">SCGC AB-539-E09</strain>
    </source>
</reference>
<protein>
    <submittedName>
        <fullName evidence="1">Hydrogenase 2 maturation peptidase</fullName>
    </submittedName>
</protein>
<dbReference type="EMBL" id="ALXK01000039">
    <property type="protein sequence ID" value="EMR73711.1"/>
    <property type="molecule type" value="Genomic_DNA"/>
</dbReference>